<protein>
    <submittedName>
        <fullName evidence="1">Uncharacterized protein</fullName>
    </submittedName>
</protein>
<gene>
    <name evidence="1" type="ORF">LCGC14_3160130</name>
</gene>
<sequence length="42" mass="4948">MAQNKKAQELRQEILDKVREYHKEAFAQPEDFVPGESRVPYA</sequence>
<dbReference type="AlphaFoldDB" id="A0A0F8WFL5"/>
<dbReference type="EMBL" id="LAZR01069826">
    <property type="protein sequence ID" value="KKK46950.1"/>
    <property type="molecule type" value="Genomic_DNA"/>
</dbReference>
<evidence type="ECO:0000313" key="1">
    <source>
        <dbReference type="EMBL" id="KKK46950.1"/>
    </source>
</evidence>
<accession>A0A0F8WFL5</accession>
<reference evidence="1" key="1">
    <citation type="journal article" date="2015" name="Nature">
        <title>Complex archaea that bridge the gap between prokaryotes and eukaryotes.</title>
        <authorList>
            <person name="Spang A."/>
            <person name="Saw J.H."/>
            <person name="Jorgensen S.L."/>
            <person name="Zaremba-Niedzwiedzka K."/>
            <person name="Martijn J."/>
            <person name="Lind A.E."/>
            <person name="van Eijk R."/>
            <person name="Schleper C."/>
            <person name="Guy L."/>
            <person name="Ettema T.J."/>
        </authorList>
    </citation>
    <scope>NUCLEOTIDE SEQUENCE</scope>
</reference>
<name>A0A0F8WFL5_9ZZZZ</name>
<organism evidence="1">
    <name type="scientific">marine sediment metagenome</name>
    <dbReference type="NCBI Taxonomy" id="412755"/>
    <lineage>
        <taxon>unclassified sequences</taxon>
        <taxon>metagenomes</taxon>
        <taxon>ecological metagenomes</taxon>
    </lineage>
</organism>
<comment type="caution">
    <text evidence="1">The sequence shown here is derived from an EMBL/GenBank/DDBJ whole genome shotgun (WGS) entry which is preliminary data.</text>
</comment>
<feature type="non-terminal residue" evidence="1">
    <location>
        <position position="42"/>
    </location>
</feature>
<proteinExistence type="predicted"/>